<name>A0ABS8WH14_DATST</name>
<feature type="non-terminal residue" evidence="1">
    <location>
        <position position="79"/>
    </location>
</feature>
<reference evidence="1 2" key="1">
    <citation type="journal article" date="2021" name="BMC Genomics">
        <title>Datura genome reveals duplications of psychoactive alkaloid biosynthetic genes and high mutation rate following tissue culture.</title>
        <authorList>
            <person name="Rajewski A."/>
            <person name="Carter-House D."/>
            <person name="Stajich J."/>
            <person name="Litt A."/>
        </authorList>
    </citation>
    <scope>NUCLEOTIDE SEQUENCE [LARGE SCALE GENOMIC DNA]</scope>
    <source>
        <strain evidence="1">AR-01</strain>
    </source>
</reference>
<protein>
    <submittedName>
        <fullName evidence="1">Uncharacterized protein</fullName>
    </submittedName>
</protein>
<evidence type="ECO:0000313" key="1">
    <source>
        <dbReference type="EMBL" id="MCE3050106.1"/>
    </source>
</evidence>
<sequence>MRGEGNYSGVSRCGFWWYRWGRGELVVGGFPVGEEAIVVRKREDRGEVHPVKVKREGEEKEGGRQFFFRGERGKGGVNG</sequence>
<accession>A0ABS8WH14</accession>
<organism evidence="1 2">
    <name type="scientific">Datura stramonium</name>
    <name type="common">Jimsonweed</name>
    <name type="synonym">Common thornapple</name>
    <dbReference type="NCBI Taxonomy" id="4076"/>
    <lineage>
        <taxon>Eukaryota</taxon>
        <taxon>Viridiplantae</taxon>
        <taxon>Streptophyta</taxon>
        <taxon>Embryophyta</taxon>
        <taxon>Tracheophyta</taxon>
        <taxon>Spermatophyta</taxon>
        <taxon>Magnoliopsida</taxon>
        <taxon>eudicotyledons</taxon>
        <taxon>Gunneridae</taxon>
        <taxon>Pentapetalae</taxon>
        <taxon>asterids</taxon>
        <taxon>lamiids</taxon>
        <taxon>Solanales</taxon>
        <taxon>Solanaceae</taxon>
        <taxon>Solanoideae</taxon>
        <taxon>Datureae</taxon>
        <taxon>Datura</taxon>
    </lineage>
</organism>
<dbReference type="Proteomes" id="UP000823775">
    <property type="component" value="Unassembled WGS sequence"/>
</dbReference>
<evidence type="ECO:0000313" key="2">
    <source>
        <dbReference type="Proteomes" id="UP000823775"/>
    </source>
</evidence>
<proteinExistence type="predicted"/>
<dbReference type="EMBL" id="JACEIK010007334">
    <property type="protein sequence ID" value="MCE3050106.1"/>
    <property type="molecule type" value="Genomic_DNA"/>
</dbReference>
<gene>
    <name evidence="1" type="ORF">HAX54_046471</name>
</gene>
<keyword evidence="2" id="KW-1185">Reference proteome</keyword>
<comment type="caution">
    <text evidence="1">The sequence shown here is derived from an EMBL/GenBank/DDBJ whole genome shotgun (WGS) entry which is preliminary data.</text>
</comment>